<dbReference type="InterPro" id="IPR050563">
    <property type="entry name" value="4-hydroxybenzoyl-CoA_TE"/>
</dbReference>
<sequence length="519" mass="59085">MCPGSPAHQAQGLAEPLRVLKSGGVLEVWDSDSVFRSLLPNPAPAPNLASKEQEIADATATYTFSAATPFTNAQNKFFQDYNSWVEKAFDRRKLTALPCATTGLSFNAEVDVLDKVESRRIAIPLGELRWEREGHNKDGCNGPRRQLTSDQLSIRRTALLTVIQMIEGMEPMLMEASGKSRDEWDRWWTAMISDLLQKGGLANGECLEVSACPSTDSHFVMIRNQLLRGQRLVFQFSIAQIRPFSASSPPASDSKTVAPKPPDIDPRWLTMTKRRVGRCMMFGLKPDQIQEAGEILQQIARDWRELIAGSEGYLTEETRRGLFRQRVAWGEMDMIIVSLPTGQHGHVNNVTYVRYAETARVYFTRNFAVHIDPSHKEEWMNLVSSRGLGIILRSIKVDYKFPMQYPDKVTVYHKLVHDPASPQFSQYAFHLQATILSEARQRPAARCHEDLVTYDYRLGKKAAIPPFLMEQFQRTWQLQEEAKKIWRQRILDIEAAVRKLEVESWDREDAVEDMGSAKK</sequence>
<dbReference type="PANTHER" id="PTHR31793:SF39">
    <property type="entry name" value="THIOESTERASE_THIOL ESTER DEHYDRASE-ISOMERASE"/>
    <property type="match status" value="1"/>
</dbReference>
<organism evidence="1 2">
    <name type="scientific">Aspergillus rambellii</name>
    <dbReference type="NCBI Taxonomy" id="308745"/>
    <lineage>
        <taxon>Eukaryota</taxon>
        <taxon>Fungi</taxon>
        <taxon>Dikarya</taxon>
        <taxon>Ascomycota</taxon>
        <taxon>Pezizomycotina</taxon>
        <taxon>Eurotiomycetes</taxon>
        <taxon>Eurotiomycetidae</taxon>
        <taxon>Eurotiales</taxon>
        <taxon>Aspergillaceae</taxon>
        <taxon>Aspergillus</taxon>
        <taxon>Aspergillus subgen. Nidulantes</taxon>
    </lineage>
</organism>
<dbReference type="CDD" id="cd00586">
    <property type="entry name" value="4HBT"/>
    <property type="match status" value="1"/>
</dbReference>
<dbReference type="GO" id="GO:0047617">
    <property type="term" value="F:fatty acyl-CoA hydrolase activity"/>
    <property type="evidence" value="ECO:0007669"/>
    <property type="project" value="TreeGrafter"/>
</dbReference>
<dbReference type="SUPFAM" id="SSF54637">
    <property type="entry name" value="Thioesterase/thiol ester dehydrase-isomerase"/>
    <property type="match status" value="1"/>
</dbReference>
<accession>A0A0F8V7X3</accession>
<protein>
    <submittedName>
        <fullName evidence="1">Uncharacterized protein</fullName>
    </submittedName>
</protein>
<reference evidence="1 2" key="1">
    <citation type="submission" date="2015-02" db="EMBL/GenBank/DDBJ databases">
        <title>Draft Genome Sequences of Two Closely-Related Aflatoxigenic Aspergillus Species Obtained from the Cote d'Ivoire.</title>
        <authorList>
            <person name="Moore G.G."/>
            <person name="Beltz S.B."/>
            <person name="Mack B.M."/>
        </authorList>
    </citation>
    <scope>NUCLEOTIDE SEQUENCE [LARGE SCALE GENOMIC DNA]</scope>
    <source>
        <strain evidence="1 2">SRRC1468</strain>
    </source>
</reference>
<dbReference type="Proteomes" id="UP000034291">
    <property type="component" value="Unassembled WGS sequence"/>
</dbReference>
<gene>
    <name evidence="1" type="ORF">ARAM_005324</name>
</gene>
<dbReference type="AlphaFoldDB" id="A0A0F8V7X3"/>
<keyword evidence="2" id="KW-1185">Reference proteome</keyword>
<dbReference type="Gene3D" id="3.10.129.10">
    <property type="entry name" value="Hotdog Thioesterase"/>
    <property type="match status" value="1"/>
</dbReference>
<dbReference type="Pfam" id="PF13279">
    <property type="entry name" value="4HBT_2"/>
    <property type="match status" value="1"/>
</dbReference>
<dbReference type="EMBL" id="JZBS01002343">
    <property type="protein sequence ID" value="KKK19086.1"/>
    <property type="molecule type" value="Genomic_DNA"/>
</dbReference>
<proteinExistence type="predicted"/>
<evidence type="ECO:0000313" key="2">
    <source>
        <dbReference type="Proteomes" id="UP000034291"/>
    </source>
</evidence>
<dbReference type="PANTHER" id="PTHR31793">
    <property type="entry name" value="4-HYDROXYBENZOYL-COA THIOESTERASE FAMILY MEMBER"/>
    <property type="match status" value="1"/>
</dbReference>
<name>A0A0F8V7X3_9EURO</name>
<dbReference type="InterPro" id="IPR029069">
    <property type="entry name" value="HotDog_dom_sf"/>
</dbReference>
<evidence type="ECO:0000313" key="1">
    <source>
        <dbReference type="EMBL" id="KKK19086.1"/>
    </source>
</evidence>
<comment type="caution">
    <text evidence="1">The sequence shown here is derived from an EMBL/GenBank/DDBJ whole genome shotgun (WGS) entry which is preliminary data.</text>
</comment>
<dbReference type="OrthoDB" id="5538558at2759"/>